<evidence type="ECO:0000313" key="5">
    <source>
        <dbReference type="RefSeq" id="XP_008275952.1"/>
    </source>
</evidence>
<dbReference type="GO" id="GO:0003779">
    <property type="term" value="F:actin binding"/>
    <property type="evidence" value="ECO:0007669"/>
    <property type="project" value="TreeGrafter"/>
</dbReference>
<dbReference type="CTD" id="100148802"/>
<protein>
    <submittedName>
        <fullName evidence="4 5">Myozenin-2-like isoform X1</fullName>
    </submittedName>
</protein>
<dbReference type="RefSeq" id="XP_008275952.1">
    <property type="nucleotide sequence ID" value="XM_008277730.1"/>
</dbReference>
<keyword evidence="2" id="KW-0597">Phosphoprotein</keyword>
<dbReference type="GO" id="GO:0015629">
    <property type="term" value="C:actin cytoskeleton"/>
    <property type="evidence" value="ECO:0007669"/>
    <property type="project" value="TreeGrafter"/>
</dbReference>
<organism evidence="3 5">
    <name type="scientific">Stegastes partitus</name>
    <name type="common">bicolor damselfish</name>
    <dbReference type="NCBI Taxonomy" id="144197"/>
    <lineage>
        <taxon>Eukaryota</taxon>
        <taxon>Metazoa</taxon>
        <taxon>Chordata</taxon>
        <taxon>Craniata</taxon>
        <taxon>Vertebrata</taxon>
        <taxon>Euteleostomi</taxon>
        <taxon>Actinopterygii</taxon>
        <taxon>Neopterygii</taxon>
        <taxon>Teleostei</taxon>
        <taxon>Neoteleostei</taxon>
        <taxon>Acanthomorphata</taxon>
        <taxon>Ovalentaria</taxon>
        <taxon>Pomacentridae</taxon>
        <taxon>Stegastes</taxon>
    </lineage>
</organism>
<name>A0A9Y4MUR5_9TELE</name>
<evidence type="ECO:0000256" key="2">
    <source>
        <dbReference type="ARBA" id="ARBA00022553"/>
    </source>
</evidence>
<sequence length="256" mass="28489">MMMMMQSGLDDVTKQRMLQARALSREARGGLNLGKKISVPKDVMMEELNLPSNRGSRMFQERQRRVEKYTLENATDGAYNTGTVHLEAVPPPQIILEPQGGKENQAFSIPGKHSLVMNLQKTVAKKGSPDVLAPGYSGPLKEIPHEKFNTTVIPKSYCSPWREALGDNEELLNVINAQLPQLPQGLQPANYRCFNRSPRPFGGTVASKRVIPVIGFEAVESQKLPPVAPDRLCRRPNFNRAPKGWGIDYSPESNEL</sequence>
<reference evidence="4 5" key="1">
    <citation type="submission" date="2025-04" db="UniProtKB">
        <authorList>
            <consortium name="RefSeq"/>
        </authorList>
    </citation>
    <scope>IDENTIFICATION</scope>
</reference>
<accession>A0A9Y4MUR5</accession>
<dbReference type="Pfam" id="PF05556">
    <property type="entry name" value="Calsarcin"/>
    <property type="match status" value="1"/>
</dbReference>
<gene>
    <name evidence="4 5" type="primary">LOC103354386</name>
</gene>
<dbReference type="RefSeq" id="XP_008275951.1">
    <property type="nucleotide sequence ID" value="XM_008277729.1"/>
</dbReference>
<dbReference type="AlphaFoldDB" id="A0A9Y4MUR5"/>
<comment type="similarity">
    <text evidence="1">Belongs to the myozenin family.</text>
</comment>
<dbReference type="PANTHER" id="PTHR15941">
    <property type="entry name" value="MYOZENIN"/>
    <property type="match status" value="1"/>
</dbReference>
<dbReference type="GO" id="GO:0031433">
    <property type="term" value="F:telethonin binding"/>
    <property type="evidence" value="ECO:0007669"/>
    <property type="project" value="TreeGrafter"/>
</dbReference>
<evidence type="ECO:0000256" key="1">
    <source>
        <dbReference type="ARBA" id="ARBA00009126"/>
    </source>
</evidence>
<dbReference type="GO" id="GO:0051373">
    <property type="term" value="F:FATZ binding"/>
    <property type="evidence" value="ECO:0007669"/>
    <property type="project" value="TreeGrafter"/>
</dbReference>
<evidence type="ECO:0000313" key="3">
    <source>
        <dbReference type="Proteomes" id="UP000694891"/>
    </source>
</evidence>
<dbReference type="PANTHER" id="PTHR15941:SF16">
    <property type="entry name" value="MYOZENIN 3A-RELATED"/>
    <property type="match status" value="1"/>
</dbReference>
<dbReference type="GO" id="GO:0030018">
    <property type="term" value="C:Z disc"/>
    <property type="evidence" value="ECO:0007669"/>
    <property type="project" value="InterPro"/>
</dbReference>
<dbReference type="Proteomes" id="UP000694891">
    <property type="component" value="Unplaced"/>
</dbReference>
<evidence type="ECO:0000313" key="4">
    <source>
        <dbReference type="RefSeq" id="XP_008275951.1"/>
    </source>
</evidence>
<keyword evidence="3" id="KW-1185">Reference proteome</keyword>
<proteinExistence type="inferred from homology"/>
<dbReference type="InterPro" id="IPR008438">
    <property type="entry name" value="MYOZ"/>
</dbReference>